<dbReference type="Proteomes" id="UP000741863">
    <property type="component" value="Unassembled WGS sequence"/>
</dbReference>
<dbReference type="RefSeq" id="WP_204698998.1">
    <property type="nucleotide sequence ID" value="NZ_JAFBEC010000010.1"/>
</dbReference>
<name>A0ABS2PHE1_9BACL</name>
<keyword evidence="2" id="KW-1185">Reference proteome</keyword>
<comment type="caution">
    <text evidence="1">The sequence shown here is derived from an EMBL/GenBank/DDBJ whole genome shotgun (WGS) entry which is preliminary data.</text>
</comment>
<evidence type="ECO:0000313" key="2">
    <source>
        <dbReference type="Proteomes" id="UP000741863"/>
    </source>
</evidence>
<organism evidence="1 2">
    <name type="scientific">Geomicrobium sediminis</name>
    <dbReference type="NCBI Taxonomy" id="1347788"/>
    <lineage>
        <taxon>Bacteria</taxon>
        <taxon>Bacillati</taxon>
        <taxon>Bacillota</taxon>
        <taxon>Bacilli</taxon>
        <taxon>Bacillales</taxon>
        <taxon>Geomicrobium</taxon>
    </lineage>
</organism>
<protein>
    <recommendedName>
        <fullName evidence="3">Four helix bundle protein</fullName>
    </recommendedName>
</protein>
<dbReference type="EMBL" id="JAFBEC010000010">
    <property type="protein sequence ID" value="MBM7634228.1"/>
    <property type="molecule type" value="Genomic_DNA"/>
</dbReference>
<proteinExistence type="predicted"/>
<gene>
    <name evidence="1" type="ORF">JOD17_003330</name>
</gene>
<evidence type="ECO:0000313" key="1">
    <source>
        <dbReference type="EMBL" id="MBM7634228.1"/>
    </source>
</evidence>
<sequence length="101" mass="12232">MTQYYMVSLIEYLDTLFQIKFIHQEKNKNQNIQKLYIVATTEMNQAFSCCKNSEHKVKYEQYLKEINLTLHLLTQEIPCRELAEEKIKNLRYVEKEILKLI</sequence>
<reference evidence="1 2" key="1">
    <citation type="submission" date="2021-01" db="EMBL/GenBank/DDBJ databases">
        <title>Genomic Encyclopedia of Type Strains, Phase IV (KMG-IV): sequencing the most valuable type-strain genomes for metagenomic binning, comparative biology and taxonomic classification.</title>
        <authorList>
            <person name="Goeker M."/>
        </authorList>
    </citation>
    <scope>NUCLEOTIDE SEQUENCE [LARGE SCALE GENOMIC DNA]</scope>
    <source>
        <strain evidence="1 2">DSM 25540</strain>
    </source>
</reference>
<accession>A0ABS2PHE1</accession>
<evidence type="ECO:0008006" key="3">
    <source>
        <dbReference type="Google" id="ProtNLM"/>
    </source>
</evidence>